<dbReference type="RefSeq" id="YP_009293964.1">
    <property type="nucleotide sequence ID" value="NC_031145.1"/>
</dbReference>
<evidence type="ECO:0000256" key="2">
    <source>
        <dbReference type="ARBA" id="ARBA00010985"/>
    </source>
</evidence>
<dbReference type="Pfam" id="PF05421">
    <property type="entry name" value="DUF751"/>
    <property type="match status" value="1"/>
</dbReference>
<dbReference type="PANTHER" id="PTHR36049:SF3">
    <property type="match status" value="1"/>
</dbReference>
<dbReference type="InterPro" id="IPR008470">
    <property type="entry name" value="Uncharacterised_Ycf33"/>
</dbReference>
<organism evidence="6">
    <name type="scientific">Ahnfeltia plicata</name>
    <dbReference type="NCBI Taxonomy" id="28023"/>
    <lineage>
        <taxon>Eukaryota</taxon>
        <taxon>Rhodophyta</taxon>
        <taxon>Florideophyceae</taxon>
        <taxon>Ahnfeltiophycidae</taxon>
        <taxon>Ahnfeltiales</taxon>
        <taxon>Ahnfeltiaceae</taxon>
        <taxon>Ahnfeltia</taxon>
    </lineage>
</organism>
<reference evidence="6" key="1">
    <citation type="journal article" date="2016" name="BMC Biol.">
        <title>Parallel evolution of highly conserved plastid genome architecture in red seaweeds and seed plants.</title>
        <authorList>
            <person name="Lee J."/>
            <person name="Cho C.H."/>
            <person name="Park S.I."/>
            <person name="Choi J.W."/>
            <person name="Song H.S."/>
            <person name="West J.A."/>
            <person name="Bhattacharya D."/>
            <person name="Yoon H.S."/>
        </authorList>
    </citation>
    <scope>NUCLEOTIDE SEQUENCE</scope>
</reference>
<dbReference type="AlphaFoldDB" id="A0A1C9CBA0"/>
<dbReference type="PANTHER" id="PTHR36049">
    <property type="entry name" value="TRANSMEMBRANE PROTEIN"/>
    <property type="match status" value="1"/>
</dbReference>
<dbReference type="EMBL" id="KX284715">
    <property type="protein sequence ID" value="AOM65652.1"/>
    <property type="molecule type" value="Genomic_DNA"/>
</dbReference>
<comment type="similarity">
    <text evidence="2">Belongs to the ycf33 family.</text>
</comment>
<keyword evidence="5" id="KW-0812">Transmembrane</keyword>
<feature type="transmembrane region" description="Helical" evidence="5">
    <location>
        <begin position="41"/>
        <end position="62"/>
    </location>
</feature>
<keyword evidence="5" id="KW-0472">Membrane</keyword>
<feature type="transmembrane region" description="Helical" evidence="5">
    <location>
        <begin position="14"/>
        <end position="34"/>
    </location>
</feature>
<keyword evidence="4 6" id="KW-0934">Plastid</keyword>
<dbReference type="GO" id="GO:0009536">
    <property type="term" value="C:plastid"/>
    <property type="evidence" value="ECO:0007669"/>
    <property type="project" value="UniProtKB-SubCell"/>
</dbReference>
<evidence type="ECO:0000256" key="1">
    <source>
        <dbReference type="ARBA" id="ARBA00004474"/>
    </source>
</evidence>
<evidence type="ECO:0000313" key="6">
    <source>
        <dbReference type="EMBL" id="AOM65652.1"/>
    </source>
</evidence>
<name>A0A1C9CBA0_9FLOR</name>
<evidence type="ECO:0000256" key="5">
    <source>
        <dbReference type="SAM" id="Phobius"/>
    </source>
</evidence>
<evidence type="ECO:0000256" key="3">
    <source>
        <dbReference type="ARBA" id="ARBA00021584"/>
    </source>
</evidence>
<evidence type="ECO:0000256" key="4">
    <source>
        <dbReference type="ARBA" id="ARBA00022640"/>
    </source>
</evidence>
<sequence length="65" mass="7557">MSNFWDNVSKFPRFLISVLIGFFLTTLNPVFELLKQKKTRVLIILVSTSFFVIIYTILQSMLGIN</sequence>
<comment type="subcellular location">
    <subcellularLocation>
        <location evidence="1">Plastid</location>
    </subcellularLocation>
</comment>
<gene>
    <name evidence="6" type="primary">ycf33</name>
    <name evidence="6" type="ORF">Ahnf_167</name>
</gene>
<dbReference type="GeneID" id="29069831"/>
<geneLocation type="plastid" evidence="6"/>
<protein>
    <recommendedName>
        <fullName evidence="3">Uncharacterized protein ycf33</fullName>
    </recommendedName>
</protein>
<accession>A0A1C9CBA0</accession>
<proteinExistence type="inferred from homology"/>
<keyword evidence="5" id="KW-1133">Transmembrane helix</keyword>